<accession>A0ABX0RX42</accession>
<proteinExistence type="predicted"/>
<gene>
    <name evidence="1" type="ORF">F3J37_26265</name>
</gene>
<keyword evidence="2" id="KW-1185">Reference proteome</keyword>
<organism evidence="1 2">
    <name type="scientific">Candidatus Pantoea communis</name>
    <dbReference type="NCBI Taxonomy" id="2608354"/>
    <lineage>
        <taxon>Bacteria</taxon>
        <taxon>Pseudomonadati</taxon>
        <taxon>Pseudomonadota</taxon>
        <taxon>Gammaproteobacteria</taxon>
        <taxon>Enterobacterales</taxon>
        <taxon>Erwiniaceae</taxon>
        <taxon>Pantoea</taxon>
    </lineage>
</organism>
<protein>
    <submittedName>
        <fullName evidence="1">Uncharacterized protein</fullName>
    </submittedName>
</protein>
<reference evidence="1 2" key="1">
    <citation type="journal article" date="2019" name="bioRxiv">
        <title>Bacteria contribute to plant secondary compound degradation in a generalist herbivore system.</title>
        <authorList>
            <person name="Francoeur C.B."/>
            <person name="Khadempour L."/>
            <person name="Moreira-Soto R.D."/>
            <person name="Gotting K."/>
            <person name="Book A.J."/>
            <person name="Pinto-Tomas A.A."/>
            <person name="Keefover-Ring K."/>
            <person name="Currie C.R."/>
        </authorList>
    </citation>
    <scope>NUCLEOTIDE SEQUENCE [LARGE SCALE GENOMIC DNA]</scope>
    <source>
        <strain evidence="1">Al-1710</strain>
    </source>
</reference>
<sequence length="246" mass="28109">MIFTDDTILGYGSSHQFYSSGDELVLDKNYRRAHLPLVNSSHPDVITSDEDYCMGTYNTPRHSIVLPVSDERLRQTTTFIEIEKALRNASFTNKIAWDLLEKRKNLLHATISSGLNDNCIELTIESLQTFMDTQPVKKYRLGGIFMGPVNTGRLYLKVYPEATGSGHIFGEIQSLLGLKQSEFFLVGYFNLTDHLNQPETIELSEILNRFCNETLWEDELRELWLISTHDDLVLNGEISKKIIRSA</sequence>
<comment type="caution">
    <text evidence="1">The sequence shown here is derived from an EMBL/GenBank/DDBJ whole genome shotgun (WGS) entry which is preliminary data.</text>
</comment>
<evidence type="ECO:0000313" key="1">
    <source>
        <dbReference type="EMBL" id="NIG22163.1"/>
    </source>
</evidence>
<name>A0ABX0RX42_9GAMM</name>
<dbReference type="Proteomes" id="UP001515780">
    <property type="component" value="Unassembled WGS sequence"/>
</dbReference>
<evidence type="ECO:0000313" key="2">
    <source>
        <dbReference type="Proteomes" id="UP001515780"/>
    </source>
</evidence>
<dbReference type="EMBL" id="VWXC01000032">
    <property type="protein sequence ID" value="NIG22163.1"/>
    <property type="molecule type" value="Genomic_DNA"/>
</dbReference>
<dbReference type="RefSeq" id="WP_166936572.1">
    <property type="nucleotide sequence ID" value="NZ_VWXC01000032.1"/>
</dbReference>